<dbReference type="Pfam" id="PF00400">
    <property type="entry name" value="WD40"/>
    <property type="match status" value="7"/>
</dbReference>
<dbReference type="CDD" id="cd00200">
    <property type="entry name" value="WD40"/>
    <property type="match status" value="2"/>
</dbReference>
<feature type="domain" description="Peptidase C14 caspase" evidence="4">
    <location>
        <begin position="874"/>
        <end position="1111"/>
    </location>
</feature>
<dbReference type="InterPro" id="IPR020472">
    <property type="entry name" value="WD40_PAC1"/>
</dbReference>
<dbReference type="PANTHER" id="PTHR22847">
    <property type="entry name" value="WD40 REPEAT PROTEIN"/>
    <property type="match status" value="1"/>
</dbReference>
<dbReference type="eggNOG" id="COG2319">
    <property type="taxonomic scope" value="Bacteria"/>
</dbReference>
<dbReference type="SMART" id="SM00320">
    <property type="entry name" value="WD40"/>
    <property type="match status" value="11"/>
</dbReference>
<comment type="caution">
    <text evidence="5">The sequence shown here is derived from an EMBL/GenBank/DDBJ whole genome shotgun (WGS) entry which is preliminary data.</text>
</comment>
<keyword evidence="2" id="KW-0677">Repeat</keyword>
<gene>
    <name evidence="5" type="ORF">SMGD1_2748</name>
</gene>
<dbReference type="InterPro" id="IPR036322">
    <property type="entry name" value="WD40_repeat_dom_sf"/>
</dbReference>
<dbReference type="Proteomes" id="UP000006431">
    <property type="component" value="Unassembled WGS sequence"/>
</dbReference>
<feature type="repeat" description="WD" evidence="3">
    <location>
        <begin position="499"/>
        <end position="540"/>
    </location>
</feature>
<dbReference type="OrthoDB" id="5368705at2"/>
<dbReference type="InterPro" id="IPR013783">
    <property type="entry name" value="Ig-like_fold"/>
</dbReference>
<dbReference type="AlphaFoldDB" id="B6BJM5"/>
<dbReference type="InterPro" id="IPR011600">
    <property type="entry name" value="Pept_C14_caspase"/>
</dbReference>
<dbReference type="Gene3D" id="3.40.50.1460">
    <property type="match status" value="1"/>
</dbReference>
<dbReference type="Gene3D" id="2.60.40.10">
    <property type="entry name" value="Immunoglobulins"/>
    <property type="match status" value="1"/>
</dbReference>
<evidence type="ECO:0000313" key="5">
    <source>
        <dbReference type="EMBL" id="EHP31270.1"/>
    </source>
</evidence>
<feature type="repeat" description="WD" evidence="3">
    <location>
        <begin position="453"/>
        <end position="494"/>
    </location>
</feature>
<feature type="repeat" description="WD" evidence="3">
    <location>
        <begin position="233"/>
        <end position="274"/>
    </location>
</feature>
<feature type="repeat" description="WD" evidence="3">
    <location>
        <begin position="582"/>
        <end position="623"/>
    </location>
</feature>
<feature type="repeat" description="WD" evidence="3">
    <location>
        <begin position="100"/>
        <end position="141"/>
    </location>
</feature>
<keyword evidence="6" id="KW-1185">Reference proteome</keyword>
<organism evidence="5 6">
    <name type="scientific">Sulfurimonas gotlandica (strain DSM 19862 / JCM 16533 / GD1)</name>
    <dbReference type="NCBI Taxonomy" id="929558"/>
    <lineage>
        <taxon>Bacteria</taxon>
        <taxon>Pseudomonadati</taxon>
        <taxon>Campylobacterota</taxon>
        <taxon>Epsilonproteobacteria</taxon>
        <taxon>Campylobacterales</taxon>
        <taxon>Sulfurimonadaceae</taxon>
        <taxon>Sulfurimonas</taxon>
    </lineage>
</organism>
<dbReference type="EMBL" id="AFRZ01000001">
    <property type="protein sequence ID" value="EHP31270.1"/>
    <property type="molecule type" value="Genomic_DNA"/>
</dbReference>
<dbReference type="InterPro" id="IPR029030">
    <property type="entry name" value="Caspase-like_dom_sf"/>
</dbReference>
<keyword evidence="1 3" id="KW-0853">WD repeat</keyword>
<dbReference type="Pfam" id="PF00656">
    <property type="entry name" value="Peptidase_C14"/>
    <property type="match status" value="1"/>
</dbReference>
<evidence type="ECO:0000259" key="4">
    <source>
        <dbReference type="Pfam" id="PF00656"/>
    </source>
</evidence>
<feature type="repeat" description="WD" evidence="3">
    <location>
        <begin position="58"/>
        <end position="99"/>
    </location>
</feature>
<evidence type="ECO:0000256" key="2">
    <source>
        <dbReference type="ARBA" id="ARBA00022737"/>
    </source>
</evidence>
<evidence type="ECO:0000256" key="1">
    <source>
        <dbReference type="ARBA" id="ARBA00022574"/>
    </source>
</evidence>
<dbReference type="InterPro" id="IPR011041">
    <property type="entry name" value="Quinoprot_gluc/sorb_DH_b-prop"/>
</dbReference>
<name>B6BJM5_SULGG</name>
<sequence>MFKKLVSLTFSIILISYFNQIQTEAVAFSISNIFGNTETTKVIDYSDPDFKVTKPYVSINHSFNIEKVVITPDGKYALSAGGDYDIKLWDIKTGKNIRTFVGHTRSIISIKIISNGKHILSGSYDSTMKLWDIRTGKLIKTFNGHSRVLTGISVMKDDTYAFSVGASDINKKLQGEVIYWNLKTGKKLRKYNISLEGLNNVQIDANDKYFFVNAPGHKIKMVNIETGEENKIFSGHTNHVGYIKIFNDNKQLLTGSSDGSIKIWDIDNAEAVQTLEGHKSRITDMVLLKDNEELLSLSIDGIILWDLESGKQIKEFKRDRGEYGHCLALYPNENYALLGVNEKLYKLDINNDTNYGKELNIAMVNPAIVRSVGFSPDNRSVIVSNRSVFGRDNKRIYAGLVYTMDSGLFGNIKKYKDLQGEVLITKDMKYILSTSLYKILLSDIKSGKKIKEFIGHTNSITSITTNSDGRYLISASDDMTIKLWDIKSGKIIDSFIVDTKKDSSSIDTLKVSSDDKYLVSVSSDKNIKLWDIKTAKEINTRIYSHNIRSIDITTDNKYVIVAGWNNNIDILDLKTFKFIKSFKGHTNYLYHIQISSDNKYLFSASNDRTIKQWDIQSGELIKTFKGHSSGVKGFDLSGNGEYLISYDKGGVIKYWSIKEAKELLSIISFEDGSSISITPEGYFDTTASGTKHLNILTNTMEISTIDQYYEIFYRPDIVSESISGINENFNYAYKESSLELKAKPIIKTVKAKSEQMPRLKISEIKPAQKVAIIDTKENIDKEELKVTLKITPNSGGIGQIRLYLDDVLIKTDGDRGLKKAQDKNIVLKTYTIKLTKGKHSIKAIVYNEQNTMASSEEILAVISTYNPIIKPNIYAVVVGINEYKNPSIALKYAVDDAKLFAKTIKQRTKHLYGEVDIRLLTSKDATSKENITKALKDMQNISPNDLFIFFVASHGMIEEARYHMITSNVGALSSRGIKKEAINQETLRDLIANIPTTKKFIILDTCNSGKLGKTLEVAFLTRGLTETTAMKVLSRAVGSTIISASSSSQEALEGYNGHGLLTYVLADGLNGKADADNDGYIKTLEIANFVEDRVPEIAEKVFKRAQYPYISPLGQGFPLVKIK</sequence>
<dbReference type="InterPro" id="IPR015943">
    <property type="entry name" value="WD40/YVTN_repeat-like_dom_sf"/>
</dbReference>
<dbReference type="SUPFAM" id="SSF52129">
    <property type="entry name" value="Caspase-like"/>
    <property type="match status" value="1"/>
</dbReference>
<dbReference type="GO" id="GO:0004197">
    <property type="term" value="F:cysteine-type endopeptidase activity"/>
    <property type="evidence" value="ECO:0007669"/>
    <property type="project" value="InterPro"/>
</dbReference>
<feature type="repeat" description="WD" evidence="3">
    <location>
        <begin position="624"/>
        <end position="665"/>
    </location>
</feature>
<reference evidence="5 6" key="1">
    <citation type="journal article" date="2012" name="Proc. Natl. Acad. Sci. U.S.A.">
        <title>Genome and physiology of a model Epsilonproteobacterium responsible for sulfide detoxification in marine oxygen depletion zones.</title>
        <authorList>
            <person name="Grote J."/>
            <person name="Schott T."/>
            <person name="Bruckner C.G."/>
            <person name="Glockner F.O."/>
            <person name="Jost G."/>
            <person name="Teeling H."/>
            <person name="Labrenz M."/>
            <person name="Jurgens K."/>
        </authorList>
    </citation>
    <scope>NUCLEOTIDE SEQUENCE [LARGE SCALE GENOMIC DNA]</scope>
    <source>
        <strain evidence="5 6">GD1</strain>
    </source>
</reference>
<dbReference type="HOGENOM" id="CLU_289654_0_0_7"/>
<dbReference type="PROSITE" id="PS00678">
    <property type="entry name" value="WD_REPEATS_1"/>
    <property type="match status" value="5"/>
</dbReference>
<dbReference type="SUPFAM" id="SSF50998">
    <property type="entry name" value="Quinoprotein alcohol dehydrogenase-like"/>
    <property type="match status" value="1"/>
</dbReference>
<dbReference type="InterPro" id="IPR019775">
    <property type="entry name" value="WD40_repeat_CS"/>
</dbReference>
<dbReference type="GO" id="GO:0006508">
    <property type="term" value="P:proteolysis"/>
    <property type="evidence" value="ECO:0007669"/>
    <property type="project" value="InterPro"/>
</dbReference>
<evidence type="ECO:0000313" key="6">
    <source>
        <dbReference type="Proteomes" id="UP000006431"/>
    </source>
</evidence>
<dbReference type="InterPro" id="IPR011047">
    <property type="entry name" value="Quinoprotein_ADH-like_sf"/>
</dbReference>
<dbReference type="STRING" id="929558.SMGD1_2748"/>
<dbReference type="eggNOG" id="COG4249">
    <property type="taxonomic scope" value="Bacteria"/>
</dbReference>
<dbReference type="PATRIC" id="fig|929558.5.peg.2738"/>
<dbReference type="PANTHER" id="PTHR22847:SF637">
    <property type="entry name" value="WD REPEAT DOMAIN 5B"/>
    <property type="match status" value="1"/>
</dbReference>
<dbReference type="PRINTS" id="PR00320">
    <property type="entry name" value="GPROTEINBRPT"/>
</dbReference>
<dbReference type="Gene3D" id="2.130.10.10">
    <property type="entry name" value="YVTN repeat-like/Quinoprotein amine dehydrogenase"/>
    <property type="match status" value="4"/>
</dbReference>
<evidence type="ECO:0000256" key="3">
    <source>
        <dbReference type="PROSITE-ProRule" id="PRU00221"/>
    </source>
</evidence>
<dbReference type="SUPFAM" id="SSF50978">
    <property type="entry name" value="WD40 repeat-like"/>
    <property type="match status" value="1"/>
</dbReference>
<proteinExistence type="predicted"/>
<dbReference type="RefSeq" id="WP_008337212.1">
    <property type="nucleotide sequence ID" value="NZ_AFRZ01000001.1"/>
</dbReference>
<accession>H1FTG1</accession>
<dbReference type="PROSITE" id="PS50082">
    <property type="entry name" value="WD_REPEATS_2"/>
    <property type="match status" value="7"/>
</dbReference>
<protein>
    <submittedName>
        <fullName evidence="5">WD-40 repeat protein containing caspase catalyti c domain</fullName>
    </submittedName>
</protein>
<dbReference type="SUPFAM" id="SSF50952">
    <property type="entry name" value="Soluble quinoprotein glucose dehydrogenase"/>
    <property type="match status" value="1"/>
</dbReference>
<dbReference type="InterPro" id="IPR001680">
    <property type="entry name" value="WD40_rpt"/>
</dbReference>
<accession>B6BJM5</accession>
<dbReference type="PROSITE" id="PS50294">
    <property type="entry name" value="WD_REPEATS_REGION"/>
    <property type="match status" value="6"/>
</dbReference>